<feature type="transmembrane region" description="Helical" evidence="15">
    <location>
        <begin position="216"/>
        <end position="235"/>
    </location>
</feature>
<dbReference type="Pfam" id="PF00027">
    <property type="entry name" value="cNMP_binding"/>
    <property type="match status" value="1"/>
</dbReference>
<evidence type="ECO:0000256" key="12">
    <source>
        <dbReference type="ARBA" id="ARBA00023136"/>
    </source>
</evidence>
<feature type="repeat" description="ANK" evidence="14">
    <location>
        <begin position="603"/>
        <end position="635"/>
    </location>
</feature>
<dbReference type="PRINTS" id="PR01463">
    <property type="entry name" value="EAGCHANLFMLY"/>
</dbReference>
<evidence type="ECO:0000256" key="4">
    <source>
        <dbReference type="ARBA" id="ARBA00022448"/>
    </source>
</evidence>
<feature type="transmembrane region" description="Helical" evidence="15">
    <location>
        <begin position="291"/>
        <end position="313"/>
    </location>
</feature>
<evidence type="ECO:0000256" key="2">
    <source>
        <dbReference type="ARBA" id="ARBA00004413"/>
    </source>
</evidence>
<name>A0A445K635_GLYSO</name>
<keyword evidence="14" id="KW-0040">ANK repeat</keyword>
<evidence type="ECO:0000256" key="5">
    <source>
        <dbReference type="ARBA" id="ARBA00022538"/>
    </source>
</evidence>
<evidence type="ECO:0000256" key="1">
    <source>
        <dbReference type="ARBA" id="ARBA00004141"/>
    </source>
</evidence>
<feature type="repeat" description="ANK" evidence="14">
    <location>
        <begin position="570"/>
        <end position="602"/>
    </location>
</feature>
<dbReference type="SMR" id="A0A445K635"/>
<keyword evidence="7 15" id="KW-0631">Potassium channel</keyword>
<dbReference type="PROSITE" id="PS51490">
    <property type="entry name" value="KHA"/>
    <property type="match status" value="1"/>
</dbReference>
<dbReference type="InterPro" id="IPR002110">
    <property type="entry name" value="Ankyrin_rpt"/>
</dbReference>
<dbReference type="InterPro" id="IPR036770">
    <property type="entry name" value="Ankyrin_rpt-contain_sf"/>
</dbReference>
<evidence type="ECO:0000256" key="13">
    <source>
        <dbReference type="ARBA" id="ARBA00023303"/>
    </source>
</evidence>
<dbReference type="CDD" id="cd00038">
    <property type="entry name" value="CAP_ED"/>
    <property type="match status" value="1"/>
</dbReference>
<dbReference type="InterPro" id="IPR021789">
    <property type="entry name" value="KHA_dom"/>
</dbReference>
<evidence type="ECO:0000313" key="19">
    <source>
        <dbReference type="Proteomes" id="UP000289340"/>
    </source>
</evidence>
<organism evidence="18 19">
    <name type="scientific">Glycine soja</name>
    <name type="common">Wild soybean</name>
    <dbReference type="NCBI Taxonomy" id="3848"/>
    <lineage>
        <taxon>Eukaryota</taxon>
        <taxon>Viridiplantae</taxon>
        <taxon>Streptophyta</taxon>
        <taxon>Embryophyta</taxon>
        <taxon>Tracheophyta</taxon>
        <taxon>Spermatophyta</taxon>
        <taxon>Magnoliopsida</taxon>
        <taxon>eudicotyledons</taxon>
        <taxon>Gunneridae</taxon>
        <taxon>Pentapetalae</taxon>
        <taxon>rosids</taxon>
        <taxon>fabids</taxon>
        <taxon>Fabales</taxon>
        <taxon>Fabaceae</taxon>
        <taxon>Papilionoideae</taxon>
        <taxon>50 kb inversion clade</taxon>
        <taxon>NPAAA clade</taxon>
        <taxon>indigoferoid/millettioid clade</taxon>
        <taxon>Phaseoleae</taxon>
        <taxon>Glycine</taxon>
        <taxon>Glycine subgen. Soja</taxon>
    </lineage>
</organism>
<evidence type="ECO:0000256" key="10">
    <source>
        <dbReference type="ARBA" id="ARBA00022989"/>
    </source>
</evidence>
<feature type="domain" description="KHA" evidence="17">
    <location>
        <begin position="808"/>
        <end position="879"/>
    </location>
</feature>
<dbReference type="InterPro" id="IPR005821">
    <property type="entry name" value="Ion_trans_dom"/>
</dbReference>
<comment type="similarity">
    <text evidence="3 15">Belongs to the potassium channel family. Plant (TC 1.A.1.4) subfamily.</text>
</comment>
<dbReference type="SUPFAM" id="SSF48403">
    <property type="entry name" value="Ankyrin repeat"/>
    <property type="match status" value="1"/>
</dbReference>
<dbReference type="AlphaFoldDB" id="A0A445K635"/>
<evidence type="ECO:0000256" key="14">
    <source>
        <dbReference type="PROSITE-ProRule" id="PRU00023"/>
    </source>
</evidence>
<feature type="transmembrane region" description="Helical" evidence="15">
    <location>
        <begin position="113"/>
        <end position="132"/>
    </location>
</feature>
<comment type="domain">
    <text evidence="15">The KHA domain (rich in hydrophobic and acidic residues) present in the C-terminal part is likely to be important for tetramerization.</text>
</comment>
<dbReference type="GO" id="GO:0005249">
    <property type="term" value="F:voltage-gated potassium channel activity"/>
    <property type="evidence" value="ECO:0007669"/>
    <property type="project" value="UniProtKB-UniRule"/>
</dbReference>
<dbReference type="Gene3D" id="1.10.287.70">
    <property type="match status" value="1"/>
</dbReference>
<feature type="domain" description="Cyclic nucleotide-binding" evidence="16">
    <location>
        <begin position="392"/>
        <end position="511"/>
    </location>
</feature>
<dbReference type="Pfam" id="PF00520">
    <property type="entry name" value="Ion_trans"/>
    <property type="match status" value="1"/>
</dbReference>
<keyword evidence="6 15" id="KW-0812">Transmembrane</keyword>
<dbReference type="PANTHER" id="PTHR45743">
    <property type="entry name" value="POTASSIUM CHANNEL AKT1"/>
    <property type="match status" value="1"/>
</dbReference>
<comment type="caution">
    <text evidence="18">The sequence shown here is derived from an EMBL/GenBank/DDBJ whole genome shotgun (WGS) entry which is preliminary data.</text>
</comment>
<comment type="function">
    <text evidence="15">Potassium channel.</text>
</comment>
<comment type="subunit">
    <text evidence="15">The potassium channel is composed of a homo- or heterotetrameric complex of pore-forming subunits.</text>
</comment>
<evidence type="ECO:0000256" key="3">
    <source>
        <dbReference type="ARBA" id="ARBA00007929"/>
    </source>
</evidence>
<comment type="caution">
    <text evidence="15">Lacks conserved residue(s) required for the propagation of feature annotation.</text>
</comment>
<keyword evidence="10 15" id="KW-1133">Transmembrane helix</keyword>
<comment type="domain">
    <text evidence="15">The segment S4 is probably the voltage-sensor and is characterized by a series of positively charged amino acids. The pore-forming region H5 is enclosed by the transmembrane segments S5 and S6 in the Shaker-type (1P/6TM) and contains the GYGD signature motif which seems to be involved in potassium selectivity.</text>
</comment>
<dbReference type="PANTHER" id="PTHR45743:SF29">
    <property type="entry name" value="POTASSIUM CHANNEL"/>
    <property type="match status" value="1"/>
</dbReference>
<keyword evidence="13 15" id="KW-0407">Ion channel</keyword>
<keyword evidence="19" id="KW-1185">Reference proteome</keyword>
<dbReference type="InterPro" id="IPR000595">
    <property type="entry name" value="cNMP-bd_dom"/>
</dbReference>
<dbReference type="Gene3D" id="1.25.40.20">
    <property type="entry name" value="Ankyrin repeat-containing domain"/>
    <property type="match status" value="1"/>
</dbReference>
<feature type="repeat" description="ANK" evidence="14">
    <location>
        <begin position="667"/>
        <end position="699"/>
    </location>
</feature>
<comment type="subcellular location">
    <subcellularLocation>
        <location evidence="2">Cell membrane</location>
        <topology evidence="2">Peripheral membrane protein</topology>
        <orientation evidence="2">Cytoplasmic side</orientation>
    </subcellularLocation>
    <subcellularLocation>
        <location evidence="1 15">Membrane</location>
        <topology evidence="1 15">Multi-pass membrane protein</topology>
    </subcellularLocation>
</comment>
<dbReference type="Gramene" id="XM_028379503.1">
    <property type="protein sequence ID" value="XP_028235304.1"/>
    <property type="gene ID" value="LOC114415008"/>
</dbReference>
<keyword evidence="5 15" id="KW-0633">Potassium transport</keyword>
<dbReference type="Proteomes" id="UP000289340">
    <property type="component" value="Chromosome 6"/>
</dbReference>
<keyword evidence="4 15" id="KW-0813">Transport</keyword>
<dbReference type="PRINTS" id="PR01415">
    <property type="entry name" value="ANKYRIN"/>
</dbReference>
<gene>
    <name evidence="18" type="ORF">D0Y65_013980</name>
</gene>
<dbReference type="SUPFAM" id="SSF81324">
    <property type="entry name" value="Voltage-gated potassium channels"/>
    <property type="match status" value="1"/>
</dbReference>
<evidence type="ECO:0000256" key="9">
    <source>
        <dbReference type="ARBA" id="ARBA00022958"/>
    </source>
</evidence>
<evidence type="ECO:0000256" key="11">
    <source>
        <dbReference type="ARBA" id="ARBA00023065"/>
    </source>
</evidence>
<dbReference type="PROSITE" id="PS50088">
    <property type="entry name" value="ANK_REPEAT"/>
    <property type="match status" value="3"/>
</dbReference>
<dbReference type="GO" id="GO:0034702">
    <property type="term" value="C:monoatomic ion channel complex"/>
    <property type="evidence" value="ECO:0007669"/>
    <property type="project" value="UniProtKB-KW"/>
</dbReference>
<dbReference type="SMART" id="SM00248">
    <property type="entry name" value="ANK"/>
    <property type="match status" value="4"/>
</dbReference>
<evidence type="ECO:0000256" key="15">
    <source>
        <dbReference type="RuleBase" id="RU369015"/>
    </source>
</evidence>
<dbReference type="Pfam" id="PF11834">
    <property type="entry name" value="KHA"/>
    <property type="match status" value="1"/>
</dbReference>
<proteinExistence type="inferred from homology"/>
<evidence type="ECO:0000313" key="18">
    <source>
        <dbReference type="EMBL" id="RZC06207.1"/>
    </source>
</evidence>
<dbReference type="InterPro" id="IPR003938">
    <property type="entry name" value="K_chnl_volt-dep_EAG/ELK/ERG"/>
</dbReference>
<keyword evidence="11 15" id="KW-0406">Ion transport</keyword>
<evidence type="ECO:0000259" key="17">
    <source>
        <dbReference type="PROSITE" id="PS51490"/>
    </source>
</evidence>
<accession>A0A445K635</accession>
<dbReference type="FunFam" id="1.10.287.70:FF:000123">
    <property type="entry name" value="Potassium channel KAT3"/>
    <property type="match status" value="1"/>
</dbReference>
<keyword evidence="8 15" id="KW-0851">Voltage-gated channel</keyword>
<dbReference type="InterPro" id="IPR018490">
    <property type="entry name" value="cNMP-bd_dom_sf"/>
</dbReference>
<dbReference type="Gene3D" id="2.60.120.10">
    <property type="entry name" value="Jelly Rolls"/>
    <property type="match status" value="1"/>
</dbReference>
<dbReference type="GO" id="GO:0005886">
    <property type="term" value="C:plasma membrane"/>
    <property type="evidence" value="ECO:0007669"/>
    <property type="project" value="UniProtKB-SubCell"/>
</dbReference>
<feature type="transmembrane region" description="Helical" evidence="15">
    <location>
        <begin position="82"/>
        <end position="101"/>
    </location>
</feature>
<dbReference type="PROSITE" id="PS50297">
    <property type="entry name" value="ANK_REP_REGION"/>
    <property type="match status" value="3"/>
</dbReference>
<dbReference type="InterPro" id="IPR045319">
    <property type="entry name" value="KAT/AKT"/>
</dbReference>
<reference evidence="18 19" key="1">
    <citation type="submission" date="2018-09" db="EMBL/GenBank/DDBJ databases">
        <title>A high-quality reference genome of wild soybean provides a powerful tool to mine soybean genomes.</title>
        <authorList>
            <person name="Xie M."/>
            <person name="Chung C.Y.L."/>
            <person name="Li M.-W."/>
            <person name="Wong F.-L."/>
            <person name="Chan T.-F."/>
            <person name="Lam H.-M."/>
        </authorList>
    </citation>
    <scope>NUCLEOTIDE SEQUENCE [LARGE SCALE GENOMIC DNA]</scope>
    <source>
        <strain evidence="19">cv. W05</strain>
        <tissue evidence="18">Hypocotyl of etiolated seedlings</tissue>
    </source>
</reference>
<evidence type="ECO:0000256" key="6">
    <source>
        <dbReference type="ARBA" id="ARBA00022692"/>
    </source>
</evidence>
<dbReference type="FunFam" id="2.60.120.10:FF:000074">
    <property type="entry name" value="Potassium channel KAT2"/>
    <property type="match status" value="1"/>
</dbReference>
<dbReference type="EMBL" id="QZWG01000006">
    <property type="protein sequence ID" value="RZC06207.1"/>
    <property type="molecule type" value="Genomic_DNA"/>
</dbReference>
<keyword evidence="9 15" id="KW-0630">Potassium</keyword>
<dbReference type="Pfam" id="PF12796">
    <property type="entry name" value="Ank_2"/>
    <property type="match status" value="2"/>
</dbReference>
<evidence type="ECO:0000256" key="7">
    <source>
        <dbReference type="ARBA" id="ARBA00022826"/>
    </source>
</evidence>
<dbReference type="SMART" id="SM00100">
    <property type="entry name" value="cNMP"/>
    <property type="match status" value="1"/>
</dbReference>
<keyword evidence="12 15" id="KW-0472">Membrane</keyword>
<sequence>MSTRAKNVFARFCFCHDEAADDERHRKHVEFDQMTNEGSQYSLNGVPLPSLGATAAGRSQRYKLRSYIVSPYNPRYRLWNTFLVLLVFYTAWVCPFEFGFLNDPSDPLSIADNVVNFFFAIDIVLTFFVAYLNKSTYLLVDEPKLIASRYLRTWFAFDVLATVPSEFARHVLPPPFKQYGMFNILRLWRLRRVSAMFARLEKDRNYNYFWVRCSKLICVTLFSVHFAACIFYFLALDRDPSSTWLSLVSDDAQSSVWKRYVTSMYWSIVTLSTVGYGDLHPVSTKEMVFDVFYMLFNLGLTAYLIGNMTNLVVHGTSRTRKYRDTVQGATSFARRNQLPIRLEEQMLAHLFMKYRTDLEGLQQQEIIETLPKAIRSSIAHYLFYPLVDKVYLFHGVSSDLLFQLVTEMRAEYFPPKEDVILQNEAPTDFYIFVTGAAELIIRNNGMEQVVGEAGSGDIVGEIGVLCYRPQMFTIRTKRLSQILRLNRTTFINLVHSNIGDGAIVMNNFLQHLQESRYPGMDVILAETEAMLARGKMDMPITTCFAVTRNDDLLLHRLLKRGSDPNELDRSGKTALHIAASKGNEHCVNLLLEYGADPNSKDMDGSVPLWEAMKGRHESVMKILIDNGADISFADAGHLACSAVEQNNMELLKEIIQCGMDVTQPKKNGATALHTAVVEGNTEMINFLVDQGADIDMQDVNGWTPRVLAEQSESEEIKNIFHDIKDSRKPGVIPISKNDNRSGRFQIDPSMLTIPQESMLLPPYDGRRRSSSSFDNSIFGMMSTANRAKRDLQASESSSTRRSVNGLARVTLSCPEKGEHAGKLVLLPKTLEELLDIGARKFDISATKILTTNGAEVEDINLVRDGDHLIIGGIEEGNKN</sequence>
<evidence type="ECO:0000259" key="16">
    <source>
        <dbReference type="PROSITE" id="PS50042"/>
    </source>
</evidence>
<dbReference type="PROSITE" id="PS50042">
    <property type="entry name" value="CNMP_BINDING_3"/>
    <property type="match status" value="1"/>
</dbReference>
<evidence type="ECO:0000256" key="8">
    <source>
        <dbReference type="ARBA" id="ARBA00022882"/>
    </source>
</evidence>
<protein>
    <recommendedName>
        <fullName evidence="15">Potassium channel</fullName>
    </recommendedName>
</protein>
<dbReference type="SUPFAM" id="SSF51206">
    <property type="entry name" value="cAMP-binding domain-like"/>
    <property type="match status" value="1"/>
</dbReference>
<dbReference type="InterPro" id="IPR014710">
    <property type="entry name" value="RmlC-like_jellyroll"/>
</dbReference>